<dbReference type="EMBL" id="LAZR01013697">
    <property type="protein sequence ID" value="KKM20780.1"/>
    <property type="molecule type" value="Genomic_DNA"/>
</dbReference>
<gene>
    <name evidence="2" type="ORF">LCGC14_1642060</name>
</gene>
<evidence type="ECO:0000256" key="1">
    <source>
        <dbReference type="SAM" id="Phobius"/>
    </source>
</evidence>
<keyword evidence="1" id="KW-0812">Transmembrane</keyword>
<proteinExistence type="predicted"/>
<accession>A0A0F9KZ19</accession>
<evidence type="ECO:0000313" key="2">
    <source>
        <dbReference type="EMBL" id="KKM20780.1"/>
    </source>
</evidence>
<evidence type="ECO:0008006" key="3">
    <source>
        <dbReference type="Google" id="ProtNLM"/>
    </source>
</evidence>
<name>A0A0F9KZ19_9ZZZZ</name>
<dbReference type="AlphaFoldDB" id="A0A0F9KZ19"/>
<keyword evidence="1" id="KW-0472">Membrane</keyword>
<feature type="transmembrane region" description="Helical" evidence="1">
    <location>
        <begin position="12"/>
        <end position="36"/>
    </location>
</feature>
<feature type="transmembrane region" description="Helical" evidence="1">
    <location>
        <begin position="56"/>
        <end position="80"/>
    </location>
</feature>
<comment type="caution">
    <text evidence="2">The sequence shown here is derived from an EMBL/GenBank/DDBJ whole genome shotgun (WGS) entry which is preliminary data.</text>
</comment>
<protein>
    <recommendedName>
        <fullName evidence="3">DUF5671 domain-containing protein</fullName>
    </recommendedName>
</protein>
<keyword evidence="1" id="KW-1133">Transmembrane helix</keyword>
<sequence>MRMKHIQTPEGKIVFGFQLTLLVSFVLAVGGIIVWITHLIRLSHELQDVPSASIGISIVAIPVFLALLGVFNYVFWGLLLNQE</sequence>
<organism evidence="2">
    <name type="scientific">marine sediment metagenome</name>
    <dbReference type="NCBI Taxonomy" id="412755"/>
    <lineage>
        <taxon>unclassified sequences</taxon>
        <taxon>metagenomes</taxon>
        <taxon>ecological metagenomes</taxon>
    </lineage>
</organism>
<reference evidence="2" key="1">
    <citation type="journal article" date="2015" name="Nature">
        <title>Complex archaea that bridge the gap between prokaryotes and eukaryotes.</title>
        <authorList>
            <person name="Spang A."/>
            <person name="Saw J.H."/>
            <person name="Jorgensen S.L."/>
            <person name="Zaremba-Niedzwiedzka K."/>
            <person name="Martijn J."/>
            <person name="Lind A.E."/>
            <person name="van Eijk R."/>
            <person name="Schleper C."/>
            <person name="Guy L."/>
            <person name="Ettema T.J."/>
        </authorList>
    </citation>
    <scope>NUCLEOTIDE SEQUENCE</scope>
</reference>